<name>A0A834P7R4_VESPE</name>
<reference evidence="1" key="1">
    <citation type="journal article" date="2020" name="G3 (Bethesda)">
        <title>High-Quality Assemblies for Three Invasive Social Wasps from the &lt;i&gt;Vespula&lt;/i&gt; Genus.</title>
        <authorList>
            <person name="Harrop T.W.R."/>
            <person name="Guhlin J."/>
            <person name="McLaughlin G.M."/>
            <person name="Permina E."/>
            <person name="Stockwell P."/>
            <person name="Gilligan J."/>
            <person name="Le Lec M.F."/>
            <person name="Gruber M.A.M."/>
            <person name="Quinn O."/>
            <person name="Lovegrove M."/>
            <person name="Duncan E.J."/>
            <person name="Remnant E.J."/>
            <person name="Van Eeckhoven J."/>
            <person name="Graham B."/>
            <person name="Knapp R.A."/>
            <person name="Langford K.W."/>
            <person name="Kronenberg Z."/>
            <person name="Press M.O."/>
            <person name="Eacker S.M."/>
            <person name="Wilson-Rankin E.E."/>
            <person name="Purcell J."/>
            <person name="Lester P.J."/>
            <person name="Dearden P.K."/>
        </authorList>
    </citation>
    <scope>NUCLEOTIDE SEQUENCE</scope>
    <source>
        <strain evidence="1">Volc-1</strain>
    </source>
</reference>
<comment type="caution">
    <text evidence="1">The sequence shown here is derived from an EMBL/GenBank/DDBJ whole genome shotgun (WGS) entry which is preliminary data.</text>
</comment>
<proteinExistence type="predicted"/>
<gene>
    <name evidence="1" type="ORF">H0235_004692</name>
</gene>
<protein>
    <submittedName>
        <fullName evidence="1">Uncharacterized protein</fullName>
    </submittedName>
</protein>
<evidence type="ECO:0000313" key="2">
    <source>
        <dbReference type="Proteomes" id="UP000600918"/>
    </source>
</evidence>
<keyword evidence="2" id="KW-1185">Reference proteome</keyword>
<sequence>MYDSDRVTQLYWIALDVDRENYLRSDRDENGASFNFRISSYIVEIRGAKSKVKFQDVGNNEGTRIASSRLLCSRRSRRILARFSPQAASQANETTFPILFVSTIASNGSATEAPIGVAALIVTFGETLNRKIPVLDGSLSEQEKRIQRNAVFHKTI</sequence>
<accession>A0A834P7R4</accession>
<evidence type="ECO:0000313" key="1">
    <source>
        <dbReference type="EMBL" id="KAF7431768.1"/>
    </source>
</evidence>
<dbReference type="Proteomes" id="UP000600918">
    <property type="component" value="Unassembled WGS sequence"/>
</dbReference>
<organism evidence="1 2">
    <name type="scientific">Vespula pensylvanica</name>
    <name type="common">Western yellow jacket</name>
    <name type="synonym">Wasp</name>
    <dbReference type="NCBI Taxonomy" id="30213"/>
    <lineage>
        <taxon>Eukaryota</taxon>
        <taxon>Metazoa</taxon>
        <taxon>Ecdysozoa</taxon>
        <taxon>Arthropoda</taxon>
        <taxon>Hexapoda</taxon>
        <taxon>Insecta</taxon>
        <taxon>Pterygota</taxon>
        <taxon>Neoptera</taxon>
        <taxon>Endopterygota</taxon>
        <taxon>Hymenoptera</taxon>
        <taxon>Apocrita</taxon>
        <taxon>Aculeata</taxon>
        <taxon>Vespoidea</taxon>
        <taxon>Vespidae</taxon>
        <taxon>Vespinae</taxon>
        <taxon>Vespula</taxon>
    </lineage>
</organism>
<dbReference type="AlphaFoldDB" id="A0A834P7R4"/>
<dbReference type="EMBL" id="JACSDY010000003">
    <property type="protein sequence ID" value="KAF7431768.1"/>
    <property type="molecule type" value="Genomic_DNA"/>
</dbReference>